<dbReference type="Proteomes" id="UP000010471">
    <property type="component" value="Chromosome"/>
</dbReference>
<evidence type="ECO:0000313" key="2">
    <source>
        <dbReference type="EMBL" id="AFZ16588.1"/>
    </source>
</evidence>
<feature type="compositionally biased region" description="Low complexity" evidence="1">
    <location>
        <begin position="57"/>
        <end position="74"/>
    </location>
</feature>
<sequence>MHKLMRLIGRVVVATVLVGVVTGCNRFPFPGRNQSANQTGDTSDTTQNQPGTRTQVQPANQRLRQAQNNQGNAQSPDGTLNPEATNTGAGQSEANQGVPALW</sequence>
<accession>K9W8Q0</accession>
<feature type="compositionally biased region" description="Polar residues" evidence="1">
    <location>
        <begin position="75"/>
        <end position="95"/>
    </location>
</feature>
<proteinExistence type="predicted"/>
<feature type="region of interest" description="Disordered" evidence="1">
    <location>
        <begin position="25"/>
        <end position="102"/>
    </location>
</feature>
<feature type="compositionally biased region" description="Polar residues" evidence="1">
    <location>
        <begin position="32"/>
        <end position="56"/>
    </location>
</feature>
<dbReference type="RefSeq" id="WP_015180751.1">
    <property type="nucleotide sequence ID" value="NC_019738.1"/>
</dbReference>
<reference evidence="2 3" key="1">
    <citation type="submission" date="2012-06" db="EMBL/GenBank/DDBJ databases">
        <title>Finished chromosome of genome of Microcoleus sp. PCC 7113.</title>
        <authorList>
            <consortium name="US DOE Joint Genome Institute"/>
            <person name="Gugger M."/>
            <person name="Coursin T."/>
            <person name="Rippka R."/>
            <person name="Tandeau De Marsac N."/>
            <person name="Huntemann M."/>
            <person name="Wei C.-L."/>
            <person name="Han J."/>
            <person name="Detter J.C."/>
            <person name="Han C."/>
            <person name="Tapia R."/>
            <person name="Chen A."/>
            <person name="Kyrpides N."/>
            <person name="Mavromatis K."/>
            <person name="Markowitz V."/>
            <person name="Szeto E."/>
            <person name="Ivanova N."/>
            <person name="Pagani I."/>
            <person name="Pati A."/>
            <person name="Goodwin L."/>
            <person name="Nordberg H.P."/>
            <person name="Cantor M.N."/>
            <person name="Hua S.X."/>
            <person name="Woyke T."/>
            <person name="Kerfeld C.A."/>
        </authorList>
    </citation>
    <scope>NUCLEOTIDE SEQUENCE [LARGE SCALE GENOMIC DNA]</scope>
    <source>
        <strain evidence="2 3">PCC 7113</strain>
    </source>
</reference>
<organism evidence="2 3">
    <name type="scientific">Allocoleopsis franciscana PCC 7113</name>
    <dbReference type="NCBI Taxonomy" id="1173027"/>
    <lineage>
        <taxon>Bacteria</taxon>
        <taxon>Bacillati</taxon>
        <taxon>Cyanobacteriota</taxon>
        <taxon>Cyanophyceae</taxon>
        <taxon>Coleofasciculales</taxon>
        <taxon>Coleofasciculaceae</taxon>
        <taxon>Allocoleopsis</taxon>
        <taxon>Allocoleopsis franciscana</taxon>
    </lineage>
</organism>
<name>K9W8Q0_9CYAN</name>
<evidence type="ECO:0008006" key="4">
    <source>
        <dbReference type="Google" id="ProtNLM"/>
    </source>
</evidence>
<evidence type="ECO:0000256" key="1">
    <source>
        <dbReference type="SAM" id="MobiDB-lite"/>
    </source>
</evidence>
<gene>
    <name evidence="2" type="ORF">Mic7113_0675</name>
</gene>
<dbReference type="EMBL" id="CP003630">
    <property type="protein sequence ID" value="AFZ16588.1"/>
    <property type="molecule type" value="Genomic_DNA"/>
</dbReference>
<dbReference type="PROSITE" id="PS51257">
    <property type="entry name" value="PROKAR_LIPOPROTEIN"/>
    <property type="match status" value="1"/>
</dbReference>
<protein>
    <recommendedName>
        <fullName evidence="4">Lipoprotein</fullName>
    </recommendedName>
</protein>
<dbReference type="AlphaFoldDB" id="K9W8Q0"/>
<keyword evidence="3" id="KW-1185">Reference proteome</keyword>
<dbReference type="HOGENOM" id="CLU_2274123_0_0_3"/>
<dbReference type="KEGG" id="mic:Mic7113_0675"/>
<evidence type="ECO:0000313" key="3">
    <source>
        <dbReference type="Proteomes" id="UP000010471"/>
    </source>
</evidence>